<feature type="non-terminal residue" evidence="2">
    <location>
        <position position="1"/>
    </location>
</feature>
<gene>
    <name evidence="2" type="ORF">GIB67_028139</name>
</gene>
<sequence length="57" mass="6459">FLISKLFAGSGFLSARVFHFLPPGKLLCSCFSIIYYWRFRLSFLDEGLGLATLIPNN</sequence>
<keyword evidence="3" id="KW-1185">Reference proteome</keyword>
<keyword evidence="1" id="KW-0472">Membrane</keyword>
<dbReference type="AlphaFoldDB" id="A0A7J7KZL2"/>
<accession>A0A7J7KZL2</accession>
<evidence type="ECO:0000256" key="1">
    <source>
        <dbReference type="SAM" id="Phobius"/>
    </source>
</evidence>
<comment type="caution">
    <text evidence="2">The sequence shown here is derived from an EMBL/GenBank/DDBJ whole genome shotgun (WGS) entry which is preliminary data.</text>
</comment>
<proteinExistence type="predicted"/>
<keyword evidence="1" id="KW-0812">Transmembrane</keyword>
<evidence type="ECO:0000313" key="2">
    <source>
        <dbReference type="EMBL" id="KAF6135820.1"/>
    </source>
</evidence>
<feature type="non-terminal residue" evidence="2">
    <location>
        <position position="57"/>
    </location>
</feature>
<feature type="transmembrane region" description="Helical" evidence="1">
    <location>
        <begin position="20"/>
        <end position="37"/>
    </location>
</feature>
<keyword evidence="1" id="KW-1133">Transmembrane helix</keyword>
<dbReference type="EMBL" id="JACGCM010002776">
    <property type="protein sequence ID" value="KAF6135820.1"/>
    <property type="molecule type" value="Genomic_DNA"/>
</dbReference>
<protein>
    <submittedName>
        <fullName evidence="2">Uncharacterized protein</fullName>
    </submittedName>
</protein>
<dbReference type="Proteomes" id="UP000541444">
    <property type="component" value="Unassembled WGS sequence"/>
</dbReference>
<evidence type="ECO:0000313" key="3">
    <source>
        <dbReference type="Proteomes" id="UP000541444"/>
    </source>
</evidence>
<organism evidence="2 3">
    <name type="scientific">Kingdonia uniflora</name>
    <dbReference type="NCBI Taxonomy" id="39325"/>
    <lineage>
        <taxon>Eukaryota</taxon>
        <taxon>Viridiplantae</taxon>
        <taxon>Streptophyta</taxon>
        <taxon>Embryophyta</taxon>
        <taxon>Tracheophyta</taxon>
        <taxon>Spermatophyta</taxon>
        <taxon>Magnoliopsida</taxon>
        <taxon>Ranunculales</taxon>
        <taxon>Circaeasteraceae</taxon>
        <taxon>Kingdonia</taxon>
    </lineage>
</organism>
<reference evidence="2 3" key="1">
    <citation type="journal article" date="2020" name="IScience">
        <title>Genome Sequencing of the Endangered Kingdonia uniflora (Circaeasteraceae, Ranunculales) Reveals Potential Mechanisms of Evolutionary Specialization.</title>
        <authorList>
            <person name="Sun Y."/>
            <person name="Deng T."/>
            <person name="Zhang A."/>
            <person name="Moore M.J."/>
            <person name="Landis J.B."/>
            <person name="Lin N."/>
            <person name="Zhang H."/>
            <person name="Zhang X."/>
            <person name="Huang J."/>
            <person name="Zhang X."/>
            <person name="Sun H."/>
            <person name="Wang H."/>
        </authorList>
    </citation>
    <scope>NUCLEOTIDE SEQUENCE [LARGE SCALE GENOMIC DNA]</scope>
    <source>
        <strain evidence="2">TB1705</strain>
        <tissue evidence="2">Leaf</tissue>
    </source>
</reference>
<name>A0A7J7KZL2_9MAGN</name>